<proteinExistence type="predicted"/>
<dbReference type="InParanoid" id="A0A1X7VJ46"/>
<evidence type="ECO:0000313" key="1">
    <source>
        <dbReference type="EnsemblMetazoa" id="Aqu2.1.40062_001"/>
    </source>
</evidence>
<reference evidence="1" key="1">
    <citation type="submission" date="2017-05" db="UniProtKB">
        <authorList>
            <consortium name="EnsemblMetazoa"/>
        </authorList>
    </citation>
    <scope>IDENTIFICATION</scope>
</reference>
<accession>A0A1X7VJ46</accession>
<organism evidence="1">
    <name type="scientific">Amphimedon queenslandica</name>
    <name type="common">Sponge</name>
    <dbReference type="NCBI Taxonomy" id="400682"/>
    <lineage>
        <taxon>Eukaryota</taxon>
        <taxon>Metazoa</taxon>
        <taxon>Porifera</taxon>
        <taxon>Demospongiae</taxon>
        <taxon>Heteroscleromorpha</taxon>
        <taxon>Haplosclerida</taxon>
        <taxon>Niphatidae</taxon>
        <taxon>Amphimedon</taxon>
    </lineage>
</organism>
<dbReference type="AlphaFoldDB" id="A0A1X7VJ46"/>
<protein>
    <submittedName>
        <fullName evidence="1">Uncharacterized protein</fullName>
    </submittedName>
</protein>
<sequence length="65" mass="7266">MCHCKKDDTGRFTNGFIKAARINFSAIVESVGCDQQAFIDRLCSLAKYYAKNVHNSMVGNVSFMI</sequence>
<name>A0A1X7VJ46_AMPQE</name>
<dbReference type="EnsemblMetazoa" id="Aqu2.1.40062_001">
    <property type="protein sequence ID" value="Aqu2.1.40062_001"/>
    <property type="gene ID" value="Aqu2.1.40062"/>
</dbReference>